<gene>
    <name evidence="2" type="ORF">FIL70_02980</name>
</gene>
<evidence type="ECO:0008006" key="4">
    <source>
        <dbReference type="Google" id="ProtNLM"/>
    </source>
</evidence>
<evidence type="ECO:0000313" key="2">
    <source>
        <dbReference type="EMBL" id="QDC36360.1"/>
    </source>
</evidence>
<evidence type="ECO:0000256" key="1">
    <source>
        <dbReference type="SAM" id="SignalP"/>
    </source>
</evidence>
<dbReference type="InterPro" id="IPR012334">
    <property type="entry name" value="Pectin_lyas_fold"/>
</dbReference>
<sequence length="396" mass="41441">MLKYLLLLIGILFIPAANAQTTTTCRNATSFGADPTGVNPSNAAFSNAVAATDGVHICVYFPSGVYSFTSTLSVSLPAGSSTASVTIQGDGSETTQLRFNPGVDGVHLTLNNAFHSFHIRNLSLLAGDKSTTTRGVFVQNNATINSAQSHIDHATIRGADGFNQAYRWGRGVSLYQVSNVNVSDTTIVGSSDGAAYASDGVCFIAEGTAAVIPVQINVISSQMNYCKYGIYYGNYLQGLQISTTNFVGNAHGIFLPSGQYGNDQLSVSASQFNNSATDIYTASLIDGVTITGNNFYGGAVSGTICVNLNHTDQFAIVGNSFINLGPAGPNQNAIVINDYVASSGVITGNVFKNNFVTAIWLTPSSQRVNVQSNSYLGQTNFVINQGTNNSVGGGSM</sequence>
<dbReference type="SUPFAM" id="SSF51126">
    <property type="entry name" value="Pectin lyase-like"/>
    <property type="match status" value="1"/>
</dbReference>
<dbReference type="EMBL" id="CP041016">
    <property type="protein sequence ID" value="QDC36360.1"/>
    <property type="molecule type" value="Genomic_DNA"/>
</dbReference>
<dbReference type="AlphaFoldDB" id="A0A5B8CE41"/>
<reference evidence="2 3" key="1">
    <citation type="submission" date="2019-06" db="EMBL/GenBank/DDBJ databases">
        <title>Genome organization and adaptive potential of archetypical organophosphate degarding Sphingobium fuliginis ATCC 27551.</title>
        <authorList>
            <person name="Sarwar A."/>
            <person name="Parthasarathy S."/>
            <person name="Singh C."/>
            <person name="Siddavattam D."/>
        </authorList>
    </citation>
    <scope>NUCLEOTIDE SEQUENCE [LARGE SCALE GENOMIC DNA]</scope>
    <source>
        <strain evidence="2 3">ATCC 27551</strain>
    </source>
</reference>
<accession>A0A5B8CE41</accession>
<keyword evidence="1" id="KW-0732">Signal</keyword>
<evidence type="ECO:0000313" key="3">
    <source>
        <dbReference type="Proteomes" id="UP000311469"/>
    </source>
</evidence>
<dbReference type="Gene3D" id="2.160.20.10">
    <property type="entry name" value="Single-stranded right-handed beta-helix, Pectin lyase-like"/>
    <property type="match status" value="1"/>
</dbReference>
<dbReference type="Proteomes" id="UP000311469">
    <property type="component" value="Chromosome cSF1"/>
</dbReference>
<organism evidence="2 3">
    <name type="scientific">Sphingobium fuliginis ATCC 27551</name>
    <dbReference type="NCBI Taxonomy" id="1208342"/>
    <lineage>
        <taxon>Bacteria</taxon>
        <taxon>Pseudomonadati</taxon>
        <taxon>Pseudomonadota</taxon>
        <taxon>Alphaproteobacteria</taxon>
        <taxon>Sphingomonadales</taxon>
        <taxon>Sphingomonadaceae</taxon>
        <taxon>Sphingobium</taxon>
    </lineage>
</organism>
<name>A0A5B8CE41_SPHSA</name>
<feature type="signal peptide" evidence="1">
    <location>
        <begin position="1"/>
        <end position="19"/>
    </location>
</feature>
<dbReference type="InterPro" id="IPR011050">
    <property type="entry name" value="Pectin_lyase_fold/virulence"/>
</dbReference>
<feature type="chain" id="PRO_5022766209" description="Pectate lyase superfamily protein domain-containing protein" evidence="1">
    <location>
        <begin position="20"/>
        <end position="396"/>
    </location>
</feature>
<dbReference type="RefSeq" id="WP_140041569.1">
    <property type="nucleotide sequence ID" value="NZ_CP041016.1"/>
</dbReference>
<dbReference type="KEGG" id="sufl:FIL70_02980"/>
<protein>
    <recommendedName>
        <fullName evidence="4">Pectate lyase superfamily protein domain-containing protein</fullName>
    </recommendedName>
</protein>
<proteinExistence type="predicted"/>